<evidence type="ECO:0000256" key="12">
    <source>
        <dbReference type="ARBA" id="ARBA00032213"/>
    </source>
</evidence>
<dbReference type="CDD" id="cd01288">
    <property type="entry name" value="FabZ"/>
    <property type="match status" value="1"/>
</dbReference>
<evidence type="ECO:0000256" key="8">
    <source>
        <dbReference type="ARBA" id="ARBA00023098"/>
    </source>
</evidence>
<dbReference type="SUPFAM" id="SSF54637">
    <property type="entry name" value="Thioesterase/thiol ester dehydrase-isomerase"/>
    <property type="match status" value="1"/>
</dbReference>
<evidence type="ECO:0000256" key="2">
    <source>
        <dbReference type="ARBA" id="ARBA00009174"/>
    </source>
</evidence>
<keyword evidence="14" id="KW-1185">Reference proteome</keyword>
<organism evidence="13 14">
    <name type="scientific">Bordetella ansorpii</name>
    <dbReference type="NCBI Taxonomy" id="288768"/>
    <lineage>
        <taxon>Bacteria</taxon>
        <taxon>Pseudomonadati</taxon>
        <taxon>Pseudomonadota</taxon>
        <taxon>Betaproteobacteria</taxon>
        <taxon>Burkholderiales</taxon>
        <taxon>Alcaligenaceae</taxon>
        <taxon>Bordetella</taxon>
    </lineage>
</organism>
<evidence type="ECO:0000313" key="13">
    <source>
        <dbReference type="EMBL" id="SAI66104.1"/>
    </source>
</evidence>
<comment type="function">
    <text evidence="10">Involved in unsaturated fatty acids biosynthesis. Catalyzes the dehydration of short chain beta-hydroxyacyl-ACPs and long chain saturated and unsaturated beta-hydroxyacyl-ACPs.</text>
</comment>
<keyword evidence="8" id="KW-0443">Lipid metabolism</keyword>
<comment type="similarity">
    <text evidence="2">Belongs to the thioester dehydratase family. FabZ subfamily.</text>
</comment>
<dbReference type="GO" id="GO:0016020">
    <property type="term" value="C:membrane"/>
    <property type="evidence" value="ECO:0007669"/>
    <property type="project" value="GOC"/>
</dbReference>
<evidence type="ECO:0000256" key="9">
    <source>
        <dbReference type="ARBA" id="ARBA00023239"/>
    </source>
</evidence>
<dbReference type="Gene3D" id="3.10.129.10">
    <property type="entry name" value="Hotdog Thioesterase"/>
    <property type="match status" value="1"/>
</dbReference>
<dbReference type="FunFam" id="3.10.129.10:FF:000001">
    <property type="entry name" value="3-hydroxyacyl-[acyl-carrier-protein] dehydratase FabZ"/>
    <property type="match status" value="1"/>
</dbReference>
<keyword evidence="6" id="KW-0444">Lipid biosynthesis</keyword>
<evidence type="ECO:0000313" key="14">
    <source>
        <dbReference type="Proteomes" id="UP000076848"/>
    </source>
</evidence>
<reference evidence="13 14" key="1">
    <citation type="submission" date="2016-04" db="EMBL/GenBank/DDBJ databases">
        <authorList>
            <consortium name="Pathogen Informatics"/>
        </authorList>
    </citation>
    <scope>NUCLEOTIDE SEQUENCE [LARGE SCALE GENOMIC DNA]</scope>
    <source>
        <strain evidence="13 14">H050680373</strain>
    </source>
</reference>
<dbReference type="Pfam" id="PF07977">
    <property type="entry name" value="FabA"/>
    <property type="match status" value="1"/>
</dbReference>
<dbReference type="PANTHER" id="PTHR30272">
    <property type="entry name" value="3-HYDROXYACYL-[ACYL-CARRIER-PROTEIN] DEHYDRATASE"/>
    <property type="match status" value="1"/>
</dbReference>
<dbReference type="GO" id="GO:0009245">
    <property type="term" value="P:lipid A biosynthetic process"/>
    <property type="evidence" value="ECO:0007669"/>
    <property type="project" value="UniProtKB-KW"/>
</dbReference>
<dbReference type="GO" id="GO:0005737">
    <property type="term" value="C:cytoplasm"/>
    <property type="evidence" value="ECO:0007669"/>
    <property type="project" value="UniProtKB-SubCell"/>
</dbReference>
<evidence type="ECO:0000256" key="4">
    <source>
        <dbReference type="ARBA" id="ARBA00017176"/>
    </source>
</evidence>
<evidence type="ECO:0000256" key="1">
    <source>
        <dbReference type="ARBA" id="ARBA00004496"/>
    </source>
</evidence>
<comment type="subcellular location">
    <subcellularLocation>
        <location evidence="1">Cytoplasm</location>
    </subcellularLocation>
</comment>
<protein>
    <recommendedName>
        <fullName evidence="4">3-hydroxyacyl-[acyl-carrier-protein] dehydratase FabZ</fullName>
        <ecNumber evidence="3">4.2.1.59</ecNumber>
    </recommendedName>
    <alternativeName>
        <fullName evidence="11">(3R)-hydroxymyristoyl-[acyl-carrier-protein] dehydratase</fullName>
    </alternativeName>
    <alternativeName>
        <fullName evidence="12">Beta-hydroxyacyl-ACP dehydratase</fullName>
    </alternativeName>
</protein>
<dbReference type="InterPro" id="IPR029069">
    <property type="entry name" value="HotDog_dom_sf"/>
</dbReference>
<dbReference type="EMBL" id="FKIF01000002">
    <property type="protein sequence ID" value="SAI66104.1"/>
    <property type="molecule type" value="Genomic_DNA"/>
</dbReference>
<sequence length="151" mass="16920">MTLAIDEILRRLPHRYPMLLIDKVTEIVPRERIVAIKNLSRNEPFFDASTGRSAMPGMLIVEAIAQAAALFSFSQEEQDIRPEHDTVVYYFLGIDDAQFSGQAFPGDQLRLEVNALRLSRSLCKYQGRALVGDALVAQARILCAMRSAPLQ</sequence>
<proteinExistence type="inferred from homology"/>
<name>A0A157S6R5_9BORD</name>
<dbReference type="EC" id="4.2.1.59" evidence="3"/>
<evidence type="ECO:0000256" key="3">
    <source>
        <dbReference type="ARBA" id="ARBA00013167"/>
    </source>
</evidence>
<dbReference type="Proteomes" id="UP000076848">
    <property type="component" value="Unassembled WGS sequence"/>
</dbReference>
<accession>A0A157S6R5</accession>
<evidence type="ECO:0000256" key="11">
    <source>
        <dbReference type="ARBA" id="ARBA00029890"/>
    </source>
</evidence>
<dbReference type="PANTHER" id="PTHR30272:SF1">
    <property type="entry name" value="3-HYDROXYACYL-[ACYL-CARRIER-PROTEIN] DEHYDRATASE"/>
    <property type="match status" value="1"/>
</dbReference>
<dbReference type="AlphaFoldDB" id="A0A157S6R5"/>
<gene>
    <name evidence="13" type="primary">fabZ_1</name>
    <name evidence="13" type="ORF">SAMEA3906486_00780</name>
</gene>
<dbReference type="InterPro" id="IPR013114">
    <property type="entry name" value="FabA_FabZ"/>
</dbReference>
<dbReference type="GO" id="GO:0019171">
    <property type="term" value="F:(3R)-hydroxyacyl-[acyl-carrier-protein] dehydratase activity"/>
    <property type="evidence" value="ECO:0007669"/>
    <property type="project" value="UniProtKB-EC"/>
</dbReference>
<keyword evidence="9 13" id="KW-0456">Lyase</keyword>
<evidence type="ECO:0000256" key="5">
    <source>
        <dbReference type="ARBA" id="ARBA00022490"/>
    </source>
</evidence>
<evidence type="ECO:0000256" key="10">
    <source>
        <dbReference type="ARBA" id="ARBA00025049"/>
    </source>
</evidence>
<evidence type="ECO:0000256" key="6">
    <source>
        <dbReference type="ARBA" id="ARBA00022516"/>
    </source>
</evidence>
<keyword evidence="7" id="KW-0441">Lipid A biosynthesis</keyword>
<dbReference type="OrthoDB" id="9772788at2"/>
<dbReference type="STRING" id="288768.SAMEA3906486_00780"/>
<keyword evidence="5" id="KW-0963">Cytoplasm</keyword>
<evidence type="ECO:0000256" key="7">
    <source>
        <dbReference type="ARBA" id="ARBA00022556"/>
    </source>
</evidence>
<dbReference type="NCBIfam" id="NF000582">
    <property type="entry name" value="PRK00006.1"/>
    <property type="match status" value="1"/>
</dbReference>
<dbReference type="RefSeq" id="WP_066123931.1">
    <property type="nucleotide sequence ID" value="NZ_FKIF01000002.1"/>
</dbReference>